<evidence type="ECO:0000256" key="5">
    <source>
        <dbReference type="ARBA" id="ARBA00023159"/>
    </source>
</evidence>
<sequence length="536" mass="60329">MEGISLIPSFACGLSILLVDHDTMSLLYLASLLEQYSFQVTTTEVASLALSMICEQEDRFKLVIANMNMPDMDRLSFPHILLKKDIPFILMSSERDVNIARRALAEGACYFLEKPIFLEDLKHVWQHVYRRRGNPMKKSPKAISNEGKVNISKEPQGSKTKEAGGVLHGIDCRQHMTTDPKGKNKQQEVLEVGLVGKNHVRESENTSIEWLRASSESQKQGRIVMKRANDDGGGESKQQEKRSKLSSELIRQMDFVSSMRATEEERPVERKDNNKSSTDQKKSRFLWSPKLHLKFTAALSALGDKNARPKKILKMMNVSNLTLRQVASHLQKYKAQVQRINETGVTSLPPISKSSGHYGRTEIAQSHKKQNFLPSRLGYESSNFGYKSLCANPHSHLSTDTNGFPYDLNKNENREALGLEGGSVQVPEMELPNLKTEIQNRFSLDSTGKPPADATNLEEFLAEFNSESQQLEAITEQAPPNQPLIEYGDLLKVLEEDPEDLELYAFGSGPNPGDVDRYCEWLRETLGGNVTNQFEL</sequence>
<evidence type="ECO:0000259" key="11">
    <source>
        <dbReference type="PROSITE" id="PS51294"/>
    </source>
</evidence>
<dbReference type="Pfam" id="PF00072">
    <property type="entry name" value="Response_reg"/>
    <property type="match status" value="1"/>
</dbReference>
<comment type="caution">
    <text evidence="8">Lacks conserved residue(s) required for the propagation of feature annotation.</text>
</comment>
<dbReference type="SMART" id="SM00448">
    <property type="entry name" value="REC"/>
    <property type="match status" value="1"/>
</dbReference>
<dbReference type="PROSITE" id="PS50110">
    <property type="entry name" value="RESPONSE_REGULATORY"/>
    <property type="match status" value="1"/>
</dbReference>
<accession>A0A5N6RHF2</accession>
<dbReference type="CDD" id="cd17584">
    <property type="entry name" value="REC_typeB_ARR-like"/>
    <property type="match status" value="1"/>
</dbReference>
<dbReference type="GO" id="GO:0003677">
    <property type="term" value="F:DNA binding"/>
    <property type="evidence" value="ECO:0007669"/>
    <property type="project" value="InterPro"/>
</dbReference>
<evidence type="ECO:0000256" key="6">
    <source>
        <dbReference type="ARBA" id="ARBA00023163"/>
    </source>
</evidence>
<reference evidence="12 13" key="1">
    <citation type="submission" date="2019-06" db="EMBL/GenBank/DDBJ databases">
        <title>A chromosomal-level reference genome of Carpinus fangiana (Coryloideae, Betulaceae).</title>
        <authorList>
            <person name="Yang X."/>
            <person name="Wang Z."/>
            <person name="Zhang L."/>
            <person name="Hao G."/>
            <person name="Liu J."/>
            <person name="Yang Y."/>
        </authorList>
    </citation>
    <scope>NUCLEOTIDE SEQUENCE [LARGE SCALE GENOMIC DNA]</scope>
    <source>
        <strain evidence="12">Cfa_2016G</strain>
        <tissue evidence="12">Leaf</tissue>
    </source>
</reference>
<dbReference type="InterPro" id="IPR009057">
    <property type="entry name" value="Homeodomain-like_sf"/>
</dbReference>
<keyword evidence="3" id="KW-0902">Two-component regulatory system</keyword>
<evidence type="ECO:0008006" key="14">
    <source>
        <dbReference type="Google" id="ProtNLM"/>
    </source>
</evidence>
<dbReference type="InterPro" id="IPR006447">
    <property type="entry name" value="Myb_dom_plants"/>
</dbReference>
<gene>
    <name evidence="12" type="ORF">FH972_015826</name>
</gene>
<dbReference type="InterPro" id="IPR001005">
    <property type="entry name" value="SANT/Myb"/>
</dbReference>
<dbReference type="Gene3D" id="3.40.50.2300">
    <property type="match status" value="1"/>
</dbReference>
<keyword evidence="6" id="KW-0804">Transcription</keyword>
<evidence type="ECO:0000256" key="1">
    <source>
        <dbReference type="ARBA" id="ARBA00004123"/>
    </source>
</evidence>
<dbReference type="OrthoDB" id="1743485at2759"/>
<evidence type="ECO:0000256" key="8">
    <source>
        <dbReference type="PROSITE-ProRule" id="PRU00169"/>
    </source>
</evidence>
<proteinExistence type="predicted"/>
<dbReference type="InterPro" id="IPR001789">
    <property type="entry name" value="Sig_transdc_resp-reg_receiver"/>
</dbReference>
<dbReference type="Pfam" id="PF00249">
    <property type="entry name" value="Myb_DNA-binding"/>
    <property type="match status" value="1"/>
</dbReference>
<keyword evidence="2" id="KW-0597">Phosphoprotein</keyword>
<dbReference type="InterPro" id="IPR011006">
    <property type="entry name" value="CheY-like_superfamily"/>
</dbReference>
<keyword evidence="4" id="KW-0805">Transcription regulation</keyword>
<dbReference type="GO" id="GO:0009736">
    <property type="term" value="P:cytokinin-activated signaling pathway"/>
    <property type="evidence" value="ECO:0007669"/>
    <property type="project" value="InterPro"/>
</dbReference>
<comment type="subcellular location">
    <subcellularLocation>
        <location evidence="1">Nucleus</location>
    </subcellularLocation>
</comment>
<dbReference type="InterPro" id="IPR045279">
    <property type="entry name" value="ARR-like"/>
</dbReference>
<dbReference type="FunFam" id="1.10.10.60:FF:000007">
    <property type="entry name" value="Two-component response regulator"/>
    <property type="match status" value="1"/>
</dbReference>
<dbReference type="InterPro" id="IPR017930">
    <property type="entry name" value="Myb_dom"/>
</dbReference>
<keyword evidence="13" id="KW-1185">Reference proteome</keyword>
<evidence type="ECO:0000256" key="3">
    <source>
        <dbReference type="ARBA" id="ARBA00023012"/>
    </source>
</evidence>
<dbReference type="SUPFAM" id="SSF46689">
    <property type="entry name" value="Homeodomain-like"/>
    <property type="match status" value="1"/>
</dbReference>
<dbReference type="GO" id="GO:0000160">
    <property type="term" value="P:phosphorelay signal transduction system"/>
    <property type="evidence" value="ECO:0007669"/>
    <property type="project" value="UniProtKB-KW"/>
</dbReference>
<dbReference type="GO" id="GO:0005634">
    <property type="term" value="C:nucleus"/>
    <property type="evidence" value="ECO:0007669"/>
    <property type="project" value="UniProtKB-SubCell"/>
</dbReference>
<dbReference type="PROSITE" id="PS51294">
    <property type="entry name" value="HTH_MYB"/>
    <property type="match status" value="1"/>
</dbReference>
<evidence type="ECO:0000256" key="2">
    <source>
        <dbReference type="ARBA" id="ARBA00022553"/>
    </source>
</evidence>
<keyword evidence="7" id="KW-0539">Nucleus</keyword>
<organism evidence="12 13">
    <name type="scientific">Carpinus fangiana</name>
    <dbReference type="NCBI Taxonomy" id="176857"/>
    <lineage>
        <taxon>Eukaryota</taxon>
        <taxon>Viridiplantae</taxon>
        <taxon>Streptophyta</taxon>
        <taxon>Embryophyta</taxon>
        <taxon>Tracheophyta</taxon>
        <taxon>Spermatophyta</taxon>
        <taxon>Magnoliopsida</taxon>
        <taxon>eudicotyledons</taxon>
        <taxon>Gunneridae</taxon>
        <taxon>Pentapetalae</taxon>
        <taxon>rosids</taxon>
        <taxon>fabids</taxon>
        <taxon>Fagales</taxon>
        <taxon>Betulaceae</taxon>
        <taxon>Carpinus</taxon>
    </lineage>
</organism>
<feature type="region of interest" description="Disordered" evidence="9">
    <location>
        <begin position="227"/>
        <end position="283"/>
    </location>
</feature>
<protein>
    <recommendedName>
        <fullName evidence="14">Response regulatory domain-containing protein</fullName>
    </recommendedName>
</protein>
<dbReference type="NCBIfam" id="TIGR01557">
    <property type="entry name" value="myb_SHAQKYF"/>
    <property type="match status" value="1"/>
</dbReference>
<dbReference type="PANTHER" id="PTHR43874">
    <property type="entry name" value="TWO-COMPONENT RESPONSE REGULATOR"/>
    <property type="match status" value="1"/>
</dbReference>
<dbReference type="Gene3D" id="1.10.10.60">
    <property type="entry name" value="Homeodomain-like"/>
    <property type="match status" value="1"/>
</dbReference>
<evidence type="ECO:0000313" key="12">
    <source>
        <dbReference type="EMBL" id="KAE8077247.1"/>
    </source>
</evidence>
<evidence type="ECO:0000256" key="4">
    <source>
        <dbReference type="ARBA" id="ARBA00023015"/>
    </source>
</evidence>
<feature type="domain" description="HTH myb-type" evidence="11">
    <location>
        <begin position="279"/>
        <end position="338"/>
    </location>
</feature>
<name>A0A5N6RHF2_9ROSI</name>
<evidence type="ECO:0000313" key="13">
    <source>
        <dbReference type="Proteomes" id="UP000327013"/>
    </source>
</evidence>
<dbReference type="EMBL" id="CM017326">
    <property type="protein sequence ID" value="KAE8077247.1"/>
    <property type="molecule type" value="Genomic_DNA"/>
</dbReference>
<feature type="domain" description="Response regulatory" evidence="10">
    <location>
        <begin position="15"/>
        <end position="129"/>
    </location>
</feature>
<evidence type="ECO:0000256" key="9">
    <source>
        <dbReference type="SAM" id="MobiDB-lite"/>
    </source>
</evidence>
<dbReference type="PANTHER" id="PTHR43874:SF87">
    <property type="entry name" value="HTH MYB-TYPE DOMAIN-CONTAINING PROTEIN"/>
    <property type="match status" value="1"/>
</dbReference>
<dbReference type="Proteomes" id="UP000327013">
    <property type="component" value="Chromosome 6"/>
</dbReference>
<dbReference type="SUPFAM" id="SSF52172">
    <property type="entry name" value="CheY-like"/>
    <property type="match status" value="1"/>
</dbReference>
<evidence type="ECO:0000259" key="10">
    <source>
        <dbReference type="PROSITE" id="PS50110"/>
    </source>
</evidence>
<dbReference type="AlphaFoldDB" id="A0A5N6RHF2"/>
<evidence type="ECO:0000256" key="7">
    <source>
        <dbReference type="ARBA" id="ARBA00023242"/>
    </source>
</evidence>
<feature type="compositionally biased region" description="Basic and acidic residues" evidence="9">
    <location>
        <begin position="261"/>
        <end position="282"/>
    </location>
</feature>
<keyword evidence="5" id="KW-0010">Activator</keyword>